<accession>A0A3L6SVS7</accession>
<organism evidence="2 3">
    <name type="scientific">Panicum miliaceum</name>
    <name type="common">Proso millet</name>
    <name type="synonym">Broomcorn millet</name>
    <dbReference type="NCBI Taxonomy" id="4540"/>
    <lineage>
        <taxon>Eukaryota</taxon>
        <taxon>Viridiplantae</taxon>
        <taxon>Streptophyta</taxon>
        <taxon>Embryophyta</taxon>
        <taxon>Tracheophyta</taxon>
        <taxon>Spermatophyta</taxon>
        <taxon>Magnoliopsida</taxon>
        <taxon>Liliopsida</taxon>
        <taxon>Poales</taxon>
        <taxon>Poaceae</taxon>
        <taxon>PACMAD clade</taxon>
        <taxon>Panicoideae</taxon>
        <taxon>Panicodae</taxon>
        <taxon>Paniceae</taxon>
        <taxon>Panicinae</taxon>
        <taxon>Panicum</taxon>
        <taxon>Panicum sect. Panicum</taxon>
    </lineage>
</organism>
<feature type="compositionally biased region" description="Polar residues" evidence="1">
    <location>
        <begin position="158"/>
        <end position="169"/>
    </location>
</feature>
<feature type="compositionally biased region" description="Low complexity" evidence="1">
    <location>
        <begin position="107"/>
        <end position="120"/>
    </location>
</feature>
<evidence type="ECO:0000256" key="1">
    <source>
        <dbReference type="SAM" id="MobiDB-lite"/>
    </source>
</evidence>
<proteinExistence type="predicted"/>
<reference evidence="3" key="1">
    <citation type="journal article" date="2019" name="Nat. Commun.">
        <title>The genome of broomcorn millet.</title>
        <authorList>
            <person name="Zou C."/>
            <person name="Miki D."/>
            <person name="Li D."/>
            <person name="Tang Q."/>
            <person name="Xiao L."/>
            <person name="Rajput S."/>
            <person name="Deng P."/>
            <person name="Jia W."/>
            <person name="Huang R."/>
            <person name="Zhang M."/>
            <person name="Sun Y."/>
            <person name="Hu J."/>
            <person name="Fu X."/>
            <person name="Schnable P.S."/>
            <person name="Li F."/>
            <person name="Zhang H."/>
            <person name="Feng B."/>
            <person name="Zhu X."/>
            <person name="Liu R."/>
            <person name="Schnable J.C."/>
            <person name="Zhu J.-K."/>
            <person name="Zhang H."/>
        </authorList>
    </citation>
    <scope>NUCLEOTIDE SEQUENCE [LARGE SCALE GENOMIC DNA]</scope>
</reference>
<feature type="compositionally biased region" description="Basic and acidic residues" evidence="1">
    <location>
        <begin position="19"/>
        <end position="28"/>
    </location>
</feature>
<dbReference type="Proteomes" id="UP000275267">
    <property type="component" value="Unassembled WGS sequence"/>
</dbReference>
<feature type="region of interest" description="Disordered" evidence="1">
    <location>
        <begin position="95"/>
        <end position="170"/>
    </location>
</feature>
<feature type="compositionally biased region" description="Gly residues" evidence="1">
    <location>
        <begin position="121"/>
        <end position="131"/>
    </location>
</feature>
<comment type="caution">
    <text evidence="2">The sequence shown here is derived from an EMBL/GenBank/DDBJ whole genome shotgun (WGS) entry which is preliminary data.</text>
</comment>
<protein>
    <submittedName>
        <fullName evidence="2">Uncharacterized protein</fullName>
    </submittedName>
</protein>
<gene>
    <name evidence="2" type="ORF">C2845_PM05G22340</name>
</gene>
<feature type="region of interest" description="Disordered" evidence="1">
    <location>
        <begin position="1"/>
        <end position="34"/>
    </location>
</feature>
<dbReference type="AlphaFoldDB" id="A0A3L6SVS7"/>
<evidence type="ECO:0000313" key="3">
    <source>
        <dbReference type="Proteomes" id="UP000275267"/>
    </source>
</evidence>
<evidence type="ECO:0000313" key="2">
    <source>
        <dbReference type="EMBL" id="RLN28417.1"/>
    </source>
</evidence>
<dbReference type="EMBL" id="PQIB02000003">
    <property type="protein sequence ID" value="RLN28417.1"/>
    <property type="molecule type" value="Genomic_DNA"/>
</dbReference>
<keyword evidence="3" id="KW-1185">Reference proteome</keyword>
<dbReference type="OrthoDB" id="10614144at2759"/>
<name>A0A3L6SVS7_PANMI</name>
<sequence length="314" mass="33504">MAEFHGDNEDGFGNGDGYGHGEEGRTRDFFSQSGPFSSSGSYDIYDEAPYGTAGSSSFNASRAGMAALDLNSSGQGWPSLAEYEGILRSGSQDGVVGGGSEGHNPVRGRSGSRTLGLRTGRTGGGRNGHGRGVAAVGASASGGGRVTRPLSKAGVRNSRGSASGVSSGFRSVGAHRSSATACEAEDNFNMDYRREDERDDVQEILMNTGQVSVDSPRLCLNVSIFVMYNAKIQAERNEMLLKIMEKKEQMTNNKEGKIMLVQQLARECGVDDSGTNLWFAVHNLTKNEESMIFFIGTKPESRLAFIKKFAGVNH</sequence>